<evidence type="ECO:0000313" key="9">
    <source>
        <dbReference type="Proteomes" id="UP000585474"/>
    </source>
</evidence>
<dbReference type="Gene3D" id="3.30.465.10">
    <property type="match status" value="1"/>
</dbReference>
<evidence type="ECO:0000256" key="2">
    <source>
        <dbReference type="ARBA" id="ARBA00005466"/>
    </source>
</evidence>
<keyword evidence="9" id="KW-1185">Reference proteome</keyword>
<evidence type="ECO:0000256" key="5">
    <source>
        <dbReference type="ARBA" id="ARBA00022827"/>
    </source>
</evidence>
<keyword evidence="4" id="KW-0732">Signal</keyword>
<comment type="cofactor">
    <cofactor evidence="1">
        <name>FAD</name>
        <dbReference type="ChEBI" id="CHEBI:57692"/>
    </cofactor>
</comment>
<evidence type="ECO:0000256" key="1">
    <source>
        <dbReference type="ARBA" id="ARBA00001974"/>
    </source>
</evidence>
<dbReference type="InterPro" id="IPR016169">
    <property type="entry name" value="FAD-bd_PCMH_sub2"/>
</dbReference>
<dbReference type="GO" id="GO:0071949">
    <property type="term" value="F:FAD binding"/>
    <property type="evidence" value="ECO:0007669"/>
    <property type="project" value="InterPro"/>
</dbReference>
<dbReference type="PANTHER" id="PTHR32448">
    <property type="entry name" value="OS08G0158400 PROTEIN"/>
    <property type="match status" value="1"/>
</dbReference>
<dbReference type="Pfam" id="PF01565">
    <property type="entry name" value="FAD_binding_4"/>
    <property type="match status" value="1"/>
</dbReference>
<comment type="similarity">
    <text evidence="2">Belongs to the oxygen-dependent FAD-linked oxidoreductase family.</text>
</comment>
<keyword evidence="5" id="KW-0274">FAD</keyword>
<comment type="caution">
    <text evidence="8">The sequence shown here is derived from an EMBL/GenBank/DDBJ whole genome shotgun (WGS) entry which is preliminary data.</text>
</comment>
<dbReference type="Proteomes" id="UP000585474">
    <property type="component" value="Unassembled WGS sequence"/>
</dbReference>
<dbReference type="Pfam" id="PF08031">
    <property type="entry name" value="BBE"/>
    <property type="match status" value="1"/>
</dbReference>
<evidence type="ECO:0000256" key="6">
    <source>
        <dbReference type="ARBA" id="ARBA00023180"/>
    </source>
</evidence>
<proteinExistence type="inferred from homology"/>
<protein>
    <recommendedName>
        <fullName evidence="7">FAD-binding PCMH-type domain-containing protein</fullName>
    </recommendedName>
</protein>
<dbReference type="AlphaFoldDB" id="A0A7J0GG52"/>
<dbReference type="Gene3D" id="3.30.43.10">
    <property type="entry name" value="Uridine Diphospho-n-acetylenolpyruvylglucosamine Reductase, domain 2"/>
    <property type="match status" value="1"/>
</dbReference>
<dbReference type="OrthoDB" id="407275at2759"/>
<keyword evidence="3" id="KW-0285">Flavoprotein</keyword>
<evidence type="ECO:0000259" key="7">
    <source>
        <dbReference type="PROSITE" id="PS51387"/>
    </source>
</evidence>
<dbReference type="InterPro" id="IPR016167">
    <property type="entry name" value="FAD-bd_PCMH_sub1"/>
</dbReference>
<dbReference type="InterPro" id="IPR006094">
    <property type="entry name" value="Oxid_FAD_bind_N"/>
</dbReference>
<organism evidence="8 9">
    <name type="scientific">Actinidia rufa</name>
    <dbReference type="NCBI Taxonomy" id="165716"/>
    <lineage>
        <taxon>Eukaryota</taxon>
        <taxon>Viridiplantae</taxon>
        <taxon>Streptophyta</taxon>
        <taxon>Embryophyta</taxon>
        <taxon>Tracheophyta</taxon>
        <taxon>Spermatophyta</taxon>
        <taxon>Magnoliopsida</taxon>
        <taxon>eudicotyledons</taxon>
        <taxon>Gunneridae</taxon>
        <taxon>Pentapetalae</taxon>
        <taxon>asterids</taxon>
        <taxon>Ericales</taxon>
        <taxon>Actinidiaceae</taxon>
        <taxon>Actinidia</taxon>
    </lineage>
</organism>
<name>A0A7J0GG52_9ERIC</name>
<dbReference type="InterPro" id="IPR012951">
    <property type="entry name" value="BBE"/>
</dbReference>
<keyword evidence="6" id="KW-0325">Glycoprotein</keyword>
<gene>
    <name evidence="8" type="ORF">Acr_21g0002870</name>
</gene>
<feature type="domain" description="FAD-binding PCMH-type" evidence="7">
    <location>
        <begin position="90"/>
        <end position="264"/>
    </location>
</feature>
<dbReference type="GO" id="GO:0016491">
    <property type="term" value="F:oxidoreductase activity"/>
    <property type="evidence" value="ECO:0007669"/>
    <property type="project" value="InterPro"/>
</dbReference>
<evidence type="ECO:0000313" key="8">
    <source>
        <dbReference type="EMBL" id="GFZ09688.1"/>
    </source>
</evidence>
<accession>A0A7J0GG52</accession>
<dbReference type="Gene3D" id="3.40.462.20">
    <property type="match status" value="1"/>
</dbReference>
<dbReference type="EMBL" id="BJWL01000021">
    <property type="protein sequence ID" value="GFZ09688.1"/>
    <property type="molecule type" value="Genomic_DNA"/>
</dbReference>
<dbReference type="InterPro" id="IPR016166">
    <property type="entry name" value="FAD-bd_PCMH"/>
</dbReference>
<sequence length="577" mass="64010">MVKFHWDSFPSPSLVLTIIFTSFISSSVLPKYSLCDQTSPTDLVSCLTYHNINNFTFYPNYTTGSTEDSAFLYNHLLNFSIQNLRFAESSIPKPTAIILPSTKEQLVKSVVCCKDVEIRVRCGGHGYEGTSWVVTDGASFVVIDMMNLNNVSVDFEAEMAWVEGGATIGQTYHAIAQSSNIQGFSAGSCPTVGVGGHIAGGGFGLLSRKYGLAADNVVDALLIDAQGRLLDRQAMGEDVFWAIRGGGGGIWGIVYAWKIKLCRVPPTVTGFIVSRPGAKDLVNSLVHKWQFVAPRLEENFYLSAFVGAGLPEVTIGSISATFKGFYLGPRSEAISILNKVFPELGIVEGDCNEMSWIESVVYFSGLGNGSTVSDLKDRYFRDKKYFKAKSDYVRTPISLSGIKAAVDILEEEPKGSVIFDPYGGVMQNISSKSIAFPHRQGNIFTIQYLVEWKEEDNDNSDRYIDWIRRFYNAMAPYVSWGPRAAYVNYMDLDLGVMDDDDDDDQLLLISTNSDHPSSADDVVERARVWGQKYFLHNYDRLVIAKTLIDPLNFFRHQQGIPPMSTTSLKPKLLMNDD</sequence>
<dbReference type="SUPFAM" id="SSF56176">
    <property type="entry name" value="FAD-binding/transporter-associated domain-like"/>
    <property type="match status" value="1"/>
</dbReference>
<evidence type="ECO:0000256" key="4">
    <source>
        <dbReference type="ARBA" id="ARBA00022729"/>
    </source>
</evidence>
<evidence type="ECO:0000256" key="3">
    <source>
        <dbReference type="ARBA" id="ARBA00022630"/>
    </source>
</evidence>
<dbReference type="InterPro" id="IPR036318">
    <property type="entry name" value="FAD-bd_PCMH-like_sf"/>
</dbReference>
<dbReference type="PROSITE" id="PS51387">
    <property type="entry name" value="FAD_PCMH"/>
    <property type="match status" value="1"/>
</dbReference>
<reference evidence="8 9" key="1">
    <citation type="submission" date="2019-07" db="EMBL/GenBank/DDBJ databases">
        <title>De Novo Assembly of kiwifruit Actinidia rufa.</title>
        <authorList>
            <person name="Sugita-Konishi S."/>
            <person name="Sato K."/>
            <person name="Mori E."/>
            <person name="Abe Y."/>
            <person name="Kisaki G."/>
            <person name="Hamano K."/>
            <person name="Suezawa K."/>
            <person name="Otani M."/>
            <person name="Fukuda T."/>
            <person name="Manabe T."/>
            <person name="Gomi K."/>
            <person name="Tabuchi M."/>
            <person name="Akimitsu K."/>
            <person name="Kataoka I."/>
        </authorList>
    </citation>
    <scope>NUCLEOTIDE SEQUENCE [LARGE SCALE GENOMIC DNA]</scope>
    <source>
        <strain evidence="9">cv. Fuchu</strain>
    </source>
</reference>